<dbReference type="EMBL" id="LHXY01000012">
    <property type="protein sequence ID" value="KXB02128.1"/>
    <property type="molecule type" value="Genomic_DNA"/>
</dbReference>
<dbReference type="SUPFAM" id="SSF49363">
    <property type="entry name" value="Purple acid phosphatase, N-terminal domain"/>
    <property type="match status" value="1"/>
</dbReference>
<dbReference type="InterPro" id="IPR006179">
    <property type="entry name" value="5_nucleotidase/apyrase"/>
</dbReference>
<dbReference type="InterPro" id="IPR008963">
    <property type="entry name" value="Purple_acid_Pase-like_N"/>
</dbReference>
<dbReference type="PANTHER" id="PTHR11575">
    <property type="entry name" value="5'-NUCLEOTIDASE-RELATED"/>
    <property type="match status" value="1"/>
</dbReference>
<dbReference type="GO" id="GO:0046872">
    <property type="term" value="F:metal ion binding"/>
    <property type="evidence" value="ECO:0007669"/>
    <property type="project" value="InterPro"/>
</dbReference>
<organism evidence="5 6">
    <name type="scientific">candidate division MSBL1 archaeon SCGC-AAA261F17</name>
    <dbReference type="NCBI Taxonomy" id="1698274"/>
    <lineage>
        <taxon>Archaea</taxon>
        <taxon>Methanobacteriati</taxon>
        <taxon>Methanobacteriota</taxon>
        <taxon>candidate division MSBL1</taxon>
    </lineage>
</organism>
<dbReference type="GO" id="GO:0003993">
    <property type="term" value="F:acid phosphatase activity"/>
    <property type="evidence" value="ECO:0007669"/>
    <property type="project" value="InterPro"/>
</dbReference>
<dbReference type="Pfam" id="PF00149">
    <property type="entry name" value="Metallophos"/>
    <property type="match status" value="1"/>
</dbReference>
<dbReference type="SUPFAM" id="SSF56300">
    <property type="entry name" value="Metallo-dependent phosphatases"/>
    <property type="match status" value="2"/>
</dbReference>
<dbReference type="GO" id="GO:0008768">
    <property type="term" value="F:UDP-sugar diphosphatase activity"/>
    <property type="evidence" value="ECO:0007669"/>
    <property type="project" value="TreeGrafter"/>
</dbReference>
<dbReference type="InterPro" id="IPR004843">
    <property type="entry name" value="Calcineurin-like_PHP"/>
</dbReference>
<dbReference type="Proteomes" id="UP000070035">
    <property type="component" value="Unassembled WGS sequence"/>
</dbReference>
<dbReference type="InterPro" id="IPR015914">
    <property type="entry name" value="PAPs_N"/>
</dbReference>
<comment type="caution">
    <text evidence="5">The sequence shown here is derived from an EMBL/GenBank/DDBJ whole genome shotgun (WGS) entry which is preliminary data.</text>
</comment>
<dbReference type="InterPro" id="IPR008334">
    <property type="entry name" value="5'-Nucleotdase_C"/>
</dbReference>
<dbReference type="SUPFAM" id="SSF55816">
    <property type="entry name" value="5'-nucleotidase (syn. UDP-sugar hydrolase), C-terminal domain"/>
    <property type="match status" value="1"/>
</dbReference>
<dbReference type="PROSITE" id="PS00786">
    <property type="entry name" value="5_NUCLEOTIDASE_2"/>
    <property type="match status" value="1"/>
</dbReference>
<accession>A0A133V6R0</accession>
<dbReference type="Pfam" id="PF02872">
    <property type="entry name" value="5_nucleotid_C"/>
    <property type="match status" value="1"/>
</dbReference>
<reference evidence="5 6" key="1">
    <citation type="journal article" date="2016" name="Sci. Rep.">
        <title>Metabolic traits of an uncultured archaeal lineage -MSBL1- from brine pools of the Red Sea.</title>
        <authorList>
            <person name="Mwirichia R."/>
            <person name="Alam I."/>
            <person name="Rashid M."/>
            <person name="Vinu M."/>
            <person name="Ba-Alawi W."/>
            <person name="Anthony Kamau A."/>
            <person name="Kamanda Ngugi D."/>
            <person name="Goker M."/>
            <person name="Klenk H.P."/>
            <person name="Bajic V."/>
            <person name="Stingl U."/>
        </authorList>
    </citation>
    <scope>NUCLEOTIDE SEQUENCE [LARGE SCALE GENOMIC DNA]</scope>
    <source>
        <strain evidence="5">SCGC-AAA261F17</strain>
    </source>
</reference>
<evidence type="ECO:0000313" key="6">
    <source>
        <dbReference type="Proteomes" id="UP000070035"/>
    </source>
</evidence>
<dbReference type="Gene3D" id="3.90.780.10">
    <property type="entry name" value="5'-Nucleotidase, C-terminal domain"/>
    <property type="match status" value="1"/>
</dbReference>
<dbReference type="PRINTS" id="PR01607">
    <property type="entry name" value="APYRASEFAMLY"/>
</dbReference>
<feature type="domain" description="5'-Nucleotidase C-terminal" evidence="3">
    <location>
        <begin position="876"/>
        <end position="1027"/>
    </location>
</feature>
<dbReference type="PANTHER" id="PTHR11575:SF24">
    <property type="entry name" value="5'-NUCLEOTIDASE"/>
    <property type="match status" value="1"/>
</dbReference>
<proteinExistence type="predicted"/>
<sequence>MQKKVLLLAVSVAVISVFVLTATSSGVELQWPGETYTPSTSPNQVHLTWQTNDTAHTMTVIWRTSSPDTGDIVKYDTVSRGGVVADYEYEAMGTHHTFEVDVPEETAERTGVRYGLNPAWFFPEWPYHYDFEGYIHVVELTGLEPDTTYYFTCGGPGGWSQEWSFHTAPTTSKDIVFAMGGDSRSPYGGEIESHPERVSNFPWGRNRVSEEMAANEPLFTIYTGDMVERGEYPGHWNSWMNHQQEYWVTENDRMIPIVPVVGNHEVLTEMFPLAGWEYGKENSPFYYEQFALPGNERWYSLDFGPDLHVVVLDSEVPRDELSIQASWLKEDLRATDAKWIVVAFHKPIYSSGGHGCDVKEMKYWEPILEDYGVDLVINGHDHIYERSHPIKDGKVSSRAEGGVVHVVNGAWGAPTYPIEETNWWTAKAIDMHHCFSLAELSAAEGTLNLKAIDSAGRVLDNVTYSSRVRRPVVPLEPLEVNPPEVAVEPGEHVKVTLRASTEPGDLIVPAVTVSSMYNTSLKWNQWKASPAEWTCEVWAPEAAAGKNINAYFNLYSLKDWLEGRFTPRYQTHVTLHVVEGSNVHLTFLGTNDFEGFARPSWPHFNLGGSPYMESYFDAIEKSNSGGVLEFDAGDVIGAAPLFSGAFEGASVIDLYNEMGYDAMAIGNHEFDWGKDVLENRISEAGYPMLAANIYDEATGRRPYRATAMFEVKGIDIGVIGLCYPDSPEICVPEFVEGLKFTDGVSEVNNLADELEAKGADFIIVLAHYGTQRDVDYLTSRIDSRQVELIFDGHAGPKRARVSNDILTAKADDKGRGFARADFTINVATGGIIDRSIELVPVEHEVIYEGENMTPDPEIESKVAKYEEEVEEISSEVIGEATEPITRDYWHLSELGDMVTDSTVWYFNEKIGVPVDFAVQNPGGLRADIDEGDITYGEAYSALPFPNYYEVAEMTGAEVEQLIEDGMNDYGHIQESGLDFTVNWGKPYGDRVSDLRIHATGEPIDPEETYYVAANNFIAAGGDRYTELTEVPQVPYYGIAYRDPLVAWVRANTPVTPIIEENITIIGTHPS</sequence>
<dbReference type="CDD" id="cd00845">
    <property type="entry name" value="MPP_UshA_N_like"/>
    <property type="match status" value="1"/>
</dbReference>
<keyword evidence="1" id="KW-0732">Signal</keyword>
<feature type="domain" description="Purple acid phosphatase N-terminal" evidence="4">
    <location>
        <begin position="42"/>
        <end position="167"/>
    </location>
</feature>
<evidence type="ECO:0008006" key="7">
    <source>
        <dbReference type="Google" id="ProtNLM"/>
    </source>
</evidence>
<gene>
    <name evidence="5" type="ORF">AKJ44_01360</name>
</gene>
<dbReference type="InterPro" id="IPR036907">
    <property type="entry name" value="5'-Nucleotdase_C_sf"/>
</dbReference>
<dbReference type="Pfam" id="PF16656">
    <property type="entry name" value="Pur_ac_phosph_N"/>
    <property type="match status" value="1"/>
</dbReference>
<dbReference type="Gene3D" id="2.60.40.380">
    <property type="entry name" value="Purple acid phosphatase-like, N-terminal"/>
    <property type="match status" value="1"/>
</dbReference>
<dbReference type="AlphaFoldDB" id="A0A133V6R0"/>
<evidence type="ECO:0000256" key="1">
    <source>
        <dbReference type="ARBA" id="ARBA00022729"/>
    </source>
</evidence>
<feature type="domain" description="Calcineurin-like phosphoesterase" evidence="2">
    <location>
        <begin position="213"/>
        <end position="384"/>
    </location>
</feature>
<evidence type="ECO:0000313" key="5">
    <source>
        <dbReference type="EMBL" id="KXB02128.1"/>
    </source>
</evidence>
<dbReference type="InterPro" id="IPR006146">
    <property type="entry name" value="5'-Nucleotdase_CS"/>
</dbReference>
<dbReference type="GO" id="GO:0009166">
    <property type="term" value="P:nucleotide catabolic process"/>
    <property type="evidence" value="ECO:0007669"/>
    <property type="project" value="InterPro"/>
</dbReference>
<dbReference type="GO" id="GO:0008253">
    <property type="term" value="F:5'-nucleotidase activity"/>
    <property type="evidence" value="ECO:0007669"/>
    <property type="project" value="TreeGrafter"/>
</dbReference>
<keyword evidence="6" id="KW-1185">Reference proteome</keyword>
<dbReference type="InterPro" id="IPR029052">
    <property type="entry name" value="Metallo-depent_PP-like"/>
</dbReference>
<name>A0A133V6R0_9EURY</name>
<evidence type="ECO:0000259" key="4">
    <source>
        <dbReference type="Pfam" id="PF16656"/>
    </source>
</evidence>
<dbReference type="Gene3D" id="3.60.21.10">
    <property type="match status" value="2"/>
</dbReference>
<protein>
    <recommendedName>
        <fullName evidence="7">Fibronectin type-III domain-containing protein</fullName>
    </recommendedName>
</protein>
<evidence type="ECO:0000259" key="3">
    <source>
        <dbReference type="Pfam" id="PF02872"/>
    </source>
</evidence>
<dbReference type="GO" id="GO:0000166">
    <property type="term" value="F:nucleotide binding"/>
    <property type="evidence" value="ECO:0007669"/>
    <property type="project" value="InterPro"/>
</dbReference>
<evidence type="ECO:0000259" key="2">
    <source>
        <dbReference type="Pfam" id="PF00149"/>
    </source>
</evidence>